<sequence length="392" mass="44768">MAPDAQKDFQRLQRYLTDYFNFWRKGRPQYWNPVVRRQAIELLEVPRPGRWEGFKDPRAAAAGRRGTKRDFGAAFVQEDMNALLHGDLVEDDANGNPRDDLWGPPPVKIARVERENGPSGLRGAAEEGARRIEEANRVAGLRFEKILGWGGLGIAALFAIREPDGRIFKVVCKTDLRADDERSTLGREKEYHIVSDPLYRFLSSSLRLSGLMGSKGKVLTMPTQRMAGAKHIVQRVVLQPPEDKSRLRHRVPGRISLAEVNLGARYEDDDGFLVLDKHAIDDHIQKRHKQVLDKRHDVLFLEFMTGGNLQRCLEKVAQQGVRFPDAVLWRIFHCRESGCYSFRYDLFFFFFVRPFLFPSLTVPSFPGMHCHGLSRQVPTSWVGPKDYESAPG</sequence>
<organism evidence="1 2">
    <name type="scientific">Phialemonium thermophilum</name>
    <dbReference type="NCBI Taxonomy" id="223376"/>
    <lineage>
        <taxon>Eukaryota</taxon>
        <taxon>Fungi</taxon>
        <taxon>Dikarya</taxon>
        <taxon>Ascomycota</taxon>
        <taxon>Pezizomycotina</taxon>
        <taxon>Sordariomycetes</taxon>
        <taxon>Sordariomycetidae</taxon>
        <taxon>Cephalothecales</taxon>
        <taxon>Cephalothecaceae</taxon>
        <taxon>Phialemonium</taxon>
    </lineage>
</organism>
<evidence type="ECO:0000313" key="1">
    <source>
        <dbReference type="EMBL" id="KAL1860492.1"/>
    </source>
</evidence>
<accession>A0ABR3WF73</accession>
<evidence type="ECO:0000313" key="2">
    <source>
        <dbReference type="Proteomes" id="UP001586593"/>
    </source>
</evidence>
<keyword evidence="2" id="KW-1185">Reference proteome</keyword>
<name>A0ABR3WF73_9PEZI</name>
<evidence type="ECO:0008006" key="3">
    <source>
        <dbReference type="Google" id="ProtNLM"/>
    </source>
</evidence>
<protein>
    <recommendedName>
        <fullName evidence="3">Protein kinase domain-containing protein</fullName>
    </recommendedName>
</protein>
<proteinExistence type="predicted"/>
<dbReference type="Proteomes" id="UP001586593">
    <property type="component" value="Unassembled WGS sequence"/>
</dbReference>
<gene>
    <name evidence="1" type="ORF">VTK73DRAFT_7293</name>
</gene>
<reference evidence="1 2" key="1">
    <citation type="journal article" date="2024" name="Commun. Biol.">
        <title>Comparative genomic analysis of thermophilic fungi reveals convergent evolutionary adaptations and gene losses.</title>
        <authorList>
            <person name="Steindorff A.S."/>
            <person name="Aguilar-Pontes M.V."/>
            <person name="Robinson A.J."/>
            <person name="Andreopoulos B."/>
            <person name="LaButti K."/>
            <person name="Kuo A."/>
            <person name="Mondo S."/>
            <person name="Riley R."/>
            <person name="Otillar R."/>
            <person name="Haridas S."/>
            <person name="Lipzen A."/>
            <person name="Grimwood J."/>
            <person name="Schmutz J."/>
            <person name="Clum A."/>
            <person name="Reid I.D."/>
            <person name="Moisan M.C."/>
            <person name="Butler G."/>
            <person name="Nguyen T.T.M."/>
            <person name="Dewar K."/>
            <person name="Conant G."/>
            <person name="Drula E."/>
            <person name="Henrissat B."/>
            <person name="Hansel C."/>
            <person name="Singer S."/>
            <person name="Hutchinson M.I."/>
            <person name="de Vries R.P."/>
            <person name="Natvig D.O."/>
            <person name="Powell A.J."/>
            <person name="Tsang A."/>
            <person name="Grigoriev I.V."/>
        </authorList>
    </citation>
    <scope>NUCLEOTIDE SEQUENCE [LARGE SCALE GENOMIC DNA]</scope>
    <source>
        <strain evidence="1 2">ATCC 24622</strain>
    </source>
</reference>
<dbReference type="EMBL" id="JAZHXJ010000455">
    <property type="protein sequence ID" value="KAL1860492.1"/>
    <property type="molecule type" value="Genomic_DNA"/>
</dbReference>
<comment type="caution">
    <text evidence="1">The sequence shown here is derived from an EMBL/GenBank/DDBJ whole genome shotgun (WGS) entry which is preliminary data.</text>
</comment>